<dbReference type="EMBL" id="CM020619">
    <property type="protein sequence ID" value="KAK1864905.1"/>
    <property type="molecule type" value="Genomic_DNA"/>
</dbReference>
<gene>
    <name evidence="1" type="ORF">I4F81_007441</name>
</gene>
<organism evidence="1 2">
    <name type="scientific">Pyropia yezoensis</name>
    <name type="common">Susabi-nori</name>
    <name type="synonym">Porphyra yezoensis</name>
    <dbReference type="NCBI Taxonomy" id="2788"/>
    <lineage>
        <taxon>Eukaryota</taxon>
        <taxon>Rhodophyta</taxon>
        <taxon>Bangiophyceae</taxon>
        <taxon>Bangiales</taxon>
        <taxon>Bangiaceae</taxon>
        <taxon>Pyropia</taxon>
    </lineage>
</organism>
<comment type="caution">
    <text evidence="1">The sequence shown here is derived from an EMBL/GenBank/DDBJ whole genome shotgun (WGS) entry which is preliminary data.</text>
</comment>
<evidence type="ECO:0000313" key="2">
    <source>
        <dbReference type="Proteomes" id="UP000798662"/>
    </source>
</evidence>
<protein>
    <submittedName>
        <fullName evidence="1">Uncharacterized protein</fullName>
    </submittedName>
</protein>
<name>A0ACC3C4J7_PYRYE</name>
<accession>A0ACC3C4J7</accession>
<sequence>MTSWGVVTWVGPDTNEAATPNPFTDYRLDCTWAHAASGTRLRTPGYYAADGNAADSGATGGDKWACEFLPTTTGSWKVTAAFRAGTWVAASEDPAAGRPVSFNDESQTFAVQASDKGGKDFRGQGVLRWTDGSRYPSWSGTGKVWVKNGAGCPENVLGDSAFDNTPGAHHTWGPHVRDWVAGDPTWKGGRGKGVVGMVRWLSKANLNSLFILTNSVLGDSKDVVPFTSYNERARYDVSKLAQWSRLFAFADTVGIVRHFYLTEAENQQLFEADEGRGSFAFTRRVYYREMVARFLSGANGAILNLGEEQGFQSNANKASVPISVGQQQMFVGRLRSLTSAYRRPLAMHTFPNHKWRYQSMLGRQSALTTASLQVYNSYDVHKETRQWVTASSAAGKPWMVTTDETGGEGVPLDNQRGGGDHVATLRSVVWGSFFGGGAGVEFWNRGSDYDLEDFRVWSRLFAASQRVPQLVEAAVLPLASMKPADEMIQRSWALAAPWKVYVGMASYGFPSRMRLAGTGAYTVRWWSTRAWGGGLATGSKSSVNGQEGGWVDLGRPPSAMNDNWVVVVRRV</sequence>
<proteinExistence type="predicted"/>
<keyword evidence="2" id="KW-1185">Reference proteome</keyword>
<dbReference type="Proteomes" id="UP000798662">
    <property type="component" value="Chromosome 2"/>
</dbReference>
<evidence type="ECO:0000313" key="1">
    <source>
        <dbReference type="EMBL" id="KAK1864905.1"/>
    </source>
</evidence>
<reference evidence="1" key="1">
    <citation type="submission" date="2019-11" db="EMBL/GenBank/DDBJ databases">
        <title>Nori genome reveals adaptations in red seaweeds to the harsh intertidal environment.</title>
        <authorList>
            <person name="Wang D."/>
            <person name="Mao Y."/>
        </authorList>
    </citation>
    <scope>NUCLEOTIDE SEQUENCE</scope>
    <source>
        <tissue evidence="1">Gametophyte</tissue>
    </source>
</reference>